<evidence type="ECO:0000313" key="4">
    <source>
        <dbReference type="Proteomes" id="UP000249700"/>
    </source>
</evidence>
<reference evidence="3 4" key="1">
    <citation type="submission" date="2018-06" db="EMBL/GenBank/DDBJ databases">
        <title>Comparative analysis of microorganisms from saline springs in Andes Mountain Range, Colombia.</title>
        <authorList>
            <person name="Rubin E."/>
        </authorList>
    </citation>
    <scope>NUCLEOTIDE SEQUENCE [LARGE SCALE GENOMIC DNA]</scope>
    <source>
        <strain evidence="3 4">USBA-857</strain>
    </source>
</reference>
<dbReference type="OrthoDB" id="9795234at2"/>
<organism evidence="3 4">
    <name type="scientific">Onishia taeanensis</name>
    <dbReference type="NCBI Taxonomy" id="284577"/>
    <lineage>
        <taxon>Bacteria</taxon>
        <taxon>Pseudomonadati</taxon>
        <taxon>Pseudomonadota</taxon>
        <taxon>Gammaproteobacteria</taxon>
        <taxon>Oceanospirillales</taxon>
        <taxon>Halomonadaceae</taxon>
        <taxon>Onishia</taxon>
    </lineage>
</organism>
<comment type="caution">
    <text evidence="3">The sequence shown here is derived from an EMBL/GenBank/DDBJ whole genome shotgun (WGS) entry which is preliminary data.</text>
</comment>
<dbReference type="SUPFAM" id="SSF117074">
    <property type="entry name" value="Hypothetical protein PA1324"/>
    <property type="match status" value="1"/>
</dbReference>
<dbReference type="RefSeq" id="WP_112055363.1">
    <property type="nucleotide sequence ID" value="NZ_QLSX01000007.1"/>
</dbReference>
<accession>A0A328XNH5</accession>
<keyword evidence="2" id="KW-0732">Signal</keyword>
<sequence>MMRWSLVVMLALMLAGCQIAPQWPTTPSGEPSIEELPAPEEPPQDGRIPRQVRFPEGEYAALEKTGNASIRGRLYQHDSRGNLVPGAGETVSIAPITTYSAEAAEVVLSGRAIAPADPRAREYTHYARTDADGNFVANGLPAGDYYVAGRVGALNGRPIIHQVSVRSGQTVSVTLKR</sequence>
<protein>
    <recommendedName>
        <fullName evidence="5">Carboxypeptidase regulatory-like domain-containing protein</fullName>
    </recommendedName>
</protein>
<feature type="signal peptide" evidence="2">
    <location>
        <begin position="1"/>
        <end position="20"/>
    </location>
</feature>
<dbReference type="AlphaFoldDB" id="A0A328XNH5"/>
<evidence type="ECO:0000256" key="2">
    <source>
        <dbReference type="SAM" id="SignalP"/>
    </source>
</evidence>
<dbReference type="Proteomes" id="UP000249700">
    <property type="component" value="Unassembled WGS sequence"/>
</dbReference>
<proteinExistence type="predicted"/>
<evidence type="ECO:0000256" key="1">
    <source>
        <dbReference type="SAM" id="MobiDB-lite"/>
    </source>
</evidence>
<evidence type="ECO:0008006" key="5">
    <source>
        <dbReference type="Google" id="ProtNLM"/>
    </source>
</evidence>
<gene>
    <name evidence="3" type="ORF">BCL93_107189</name>
</gene>
<feature type="chain" id="PRO_5016412690" description="Carboxypeptidase regulatory-like domain-containing protein" evidence="2">
    <location>
        <begin position="21"/>
        <end position="177"/>
    </location>
</feature>
<feature type="region of interest" description="Disordered" evidence="1">
    <location>
        <begin position="23"/>
        <end position="47"/>
    </location>
</feature>
<evidence type="ECO:0000313" key="3">
    <source>
        <dbReference type="EMBL" id="RAR60385.1"/>
    </source>
</evidence>
<dbReference type="EMBL" id="QLSX01000007">
    <property type="protein sequence ID" value="RAR60385.1"/>
    <property type="molecule type" value="Genomic_DNA"/>
</dbReference>
<dbReference type="Gene3D" id="2.60.40.1120">
    <property type="entry name" value="Carboxypeptidase-like, regulatory domain"/>
    <property type="match status" value="1"/>
</dbReference>
<dbReference type="PROSITE" id="PS51257">
    <property type="entry name" value="PROKAR_LIPOPROTEIN"/>
    <property type="match status" value="1"/>
</dbReference>
<name>A0A328XNH5_9GAMM</name>